<dbReference type="InterPro" id="IPR012910">
    <property type="entry name" value="Plug_dom"/>
</dbReference>
<feature type="short sequence motif" description="TonB C-terminal box" evidence="15">
    <location>
        <begin position="724"/>
        <end position="741"/>
    </location>
</feature>
<dbReference type="GO" id="GO:0038023">
    <property type="term" value="F:signaling receptor activity"/>
    <property type="evidence" value="ECO:0007669"/>
    <property type="project" value="InterPro"/>
</dbReference>
<evidence type="ECO:0000313" key="21">
    <source>
        <dbReference type="EMBL" id="TQN01536.1"/>
    </source>
</evidence>
<sequence length="741" mass="80420">MRSSCPAGSRRAAAPSLHPIALAVAVFTFSPAWAQTGTAAQQPAEQPPASAPDELVQEPKALGSITISGARESASTRLPLTPRETPQSTSTVTRAQIERQSLTSIDAVLRNVNGIAVSFYDTQRPLYYARGFQITDFQTDGLPSYSSSTNQEFDTALYERIDIVRGANGIQTGVGVPSATINMIRKRPQREFAASVALTAGSWNLYRGELDLNAPLNSDGSVRSRLVVAPQKKESFRDRYSEDKTALLAAVEADIGQSTVVAVGYQRQSNDPKAPIWGTIPRFATTGAPIDLPISTSFSPSWTRWERTSGTLYATLDHQLNDDWSLKAALNHTEGDTFRLSTYGYGATTSRAPFIDPVTGAGTTLYAAVNGGSEKQDTVDAYLSGKFELGGRKHDLVVGMSSTRTASRTDGYTSVAGWSYVIPNIYTWDGNAPAPTYSKTGAWRTQITQQTGLFASARWRVADPLSVLTGLRMTDWHRHSDTYGTTGAYAGRSAIQDENRKVTPFIGAVYDITPTLSAYASYARIFNPQNYKDRNNTPLSPVIGSNAEAGLKAELFERRIQAHFAVFQTKQDNFGVRDGAITTPLPDGTLPYVAVNGTKSTGFELEFAGMATRQWRVSAGLTRAKVTRAPTDLIYANMPDYLLQLGTDYQLSGALAPLSVGGNLTWQSSIEGFNIPHPSGTVTVKQSPKAILNLRASWQFNPKLSATLAVNNVTNQKYWANLDYGNYADPRNVSVTLRAAF</sequence>
<dbReference type="Pfam" id="PF00593">
    <property type="entry name" value="TonB_dep_Rec_b-barrel"/>
    <property type="match status" value="1"/>
</dbReference>
<keyword evidence="8" id="KW-0408">Iron</keyword>
<evidence type="ECO:0000259" key="19">
    <source>
        <dbReference type="Pfam" id="PF00593"/>
    </source>
</evidence>
<dbReference type="GO" id="GO:0009279">
    <property type="term" value="C:cell outer membrane"/>
    <property type="evidence" value="ECO:0007669"/>
    <property type="project" value="UniProtKB-SubCell"/>
</dbReference>
<protein>
    <submittedName>
        <fullName evidence="21">Outer membrane receptor for ferric coprogen and ferric-rhodotorulic acid</fullName>
    </submittedName>
</protein>
<keyword evidence="3 14" id="KW-0813">Transport</keyword>
<evidence type="ECO:0000256" key="3">
    <source>
        <dbReference type="ARBA" id="ARBA00022448"/>
    </source>
</evidence>
<keyword evidence="6 14" id="KW-0812">Transmembrane</keyword>
<evidence type="ECO:0000256" key="6">
    <source>
        <dbReference type="ARBA" id="ARBA00022692"/>
    </source>
</evidence>
<gene>
    <name evidence="21" type="ORF">BDD18_3505</name>
</gene>
<dbReference type="Proteomes" id="UP000316993">
    <property type="component" value="Unassembled WGS sequence"/>
</dbReference>
<evidence type="ECO:0000256" key="18">
    <source>
        <dbReference type="SAM" id="SignalP"/>
    </source>
</evidence>
<evidence type="ECO:0000259" key="20">
    <source>
        <dbReference type="Pfam" id="PF07715"/>
    </source>
</evidence>
<dbReference type="PANTHER" id="PTHR32552">
    <property type="entry name" value="FERRICHROME IRON RECEPTOR-RELATED"/>
    <property type="match status" value="1"/>
</dbReference>
<evidence type="ECO:0000256" key="14">
    <source>
        <dbReference type="PROSITE-ProRule" id="PRU01360"/>
    </source>
</evidence>
<keyword evidence="12 21" id="KW-0675">Receptor</keyword>
<accession>A0A543L2H2</accession>
<keyword evidence="9" id="KW-0406">Ion transport</keyword>
<evidence type="ECO:0000256" key="9">
    <source>
        <dbReference type="ARBA" id="ARBA00023065"/>
    </source>
</evidence>
<dbReference type="FunFam" id="2.170.130.10:FF:000010">
    <property type="entry name" value="Ferripyoverdine receptor"/>
    <property type="match status" value="1"/>
</dbReference>
<evidence type="ECO:0000256" key="12">
    <source>
        <dbReference type="ARBA" id="ARBA00023170"/>
    </source>
</evidence>
<evidence type="ECO:0000256" key="15">
    <source>
        <dbReference type="PROSITE-ProRule" id="PRU10144"/>
    </source>
</evidence>
<dbReference type="InterPro" id="IPR036942">
    <property type="entry name" value="Beta-barrel_TonB_sf"/>
</dbReference>
<feature type="signal peptide" evidence="18">
    <location>
        <begin position="1"/>
        <end position="34"/>
    </location>
</feature>
<comment type="similarity">
    <text evidence="2 14 16">Belongs to the TonB-dependent receptor family.</text>
</comment>
<dbReference type="PROSITE" id="PS01156">
    <property type="entry name" value="TONB_DEPENDENT_REC_2"/>
    <property type="match status" value="1"/>
</dbReference>
<evidence type="ECO:0000256" key="4">
    <source>
        <dbReference type="ARBA" id="ARBA00022452"/>
    </source>
</evidence>
<dbReference type="InterPro" id="IPR037066">
    <property type="entry name" value="Plug_dom_sf"/>
</dbReference>
<comment type="subcellular location">
    <subcellularLocation>
        <location evidence="1 14">Cell outer membrane</location>
        <topology evidence="1 14">Multi-pass membrane protein</topology>
    </subcellularLocation>
</comment>
<keyword evidence="10 16" id="KW-0798">TonB box</keyword>
<keyword evidence="11 14" id="KW-0472">Membrane</keyword>
<feature type="region of interest" description="Disordered" evidence="17">
    <location>
        <begin position="73"/>
        <end position="94"/>
    </location>
</feature>
<feature type="chain" id="PRO_5022097653" evidence="18">
    <location>
        <begin position="35"/>
        <end position="741"/>
    </location>
</feature>
<organism evidence="21 22">
    <name type="scientific">Acidovorax temperans</name>
    <dbReference type="NCBI Taxonomy" id="80878"/>
    <lineage>
        <taxon>Bacteria</taxon>
        <taxon>Pseudomonadati</taxon>
        <taxon>Pseudomonadota</taxon>
        <taxon>Betaproteobacteria</taxon>
        <taxon>Burkholderiales</taxon>
        <taxon>Comamonadaceae</taxon>
        <taxon>Acidovorax</taxon>
    </lineage>
</organism>
<dbReference type="InterPro" id="IPR039426">
    <property type="entry name" value="TonB-dep_rcpt-like"/>
</dbReference>
<dbReference type="InterPro" id="IPR010105">
    <property type="entry name" value="TonB_sidphr_rcpt"/>
</dbReference>
<dbReference type="PANTHER" id="PTHR32552:SF74">
    <property type="entry name" value="HYDROXAMATE SIDEROPHORE RECEPTOR FHUE"/>
    <property type="match status" value="1"/>
</dbReference>
<evidence type="ECO:0000313" key="22">
    <source>
        <dbReference type="Proteomes" id="UP000316993"/>
    </source>
</evidence>
<keyword evidence="13 14" id="KW-0998">Cell outer membrane</keyword>
<keyword evidence="7 18" id="KW-0732">Signal</keyword>
<evidence type="ECO:0000256" key="10">
    <source>
        <dbReference type="ARBA" id="ARBA00023077"/>
    </source>
</evidence>
<keyword evidence="5" id="KW-0410">Iron transport</keyword>
<proteinExistence type="inferred from homology"/>
<dbReference type="EMBL" id="VFPV01000003">
    <property type="protein sequence ID" value="TQN01536.1"/>
    <property type="molecule type" value="Genomic_DNA"/>
</dbReference>
<dbReference type="Gene3D" id="2.40.170.20">
    <property type="entry name" value="TonB-dependent receptor, beta-barrel domain"/>
    <property type="match status" value="1"/>
</dbReference>
<dbReference type="CDD" id="cd01347">
    <property type="entry name" value="ligand_gated_channel"/>
    <property type="match status" value="1"/>
</dbReference>
<comment type="caution">
    <text evidence="21">The sequence shown here is derived from an EMBL/GenBank/DDBJ whole genome shotgun (WGS) entry which is preliminary data.</text>
</comment>
<evidence type="ECO:0000256" key="11">
    <source>
        <dbReference type="ARBA" id="ARBA00023136"/>
    </source>
</evidence>
<dbReference type="InterPro" id="IPR000531">
    <property type="entry name" value="Beta-barrel_TonB"/>
</dbReference>
<dbReference type="GO" id="GO:0015344">
    <property type="term" value="F:siderophore uptake transmembrane transporter activity"/>
    <property type="evidence" value="ECO:0007669"/>
    <property type="project" value="TreeGrafter"/>
</dbReference>
<dbReference type="InterPro" id="IPR010917">
    <property type="entry name" value="TonB_rcpt_CS"/>
</dbReference>
<feature type="domain" description="TonB-dependent receptor plug" evidence="20">
    <location>
        <begin position="82"/>
        <end position="177"/>
    </location>
</feature>
<dbReference type="GO" id="GO:0015891">
    <property type="term" value="P:siderophore transport"/>
    <property type="evidence" value="ECO:0007669"/>
    <property type="project" value="InterPro"/>
</dbReference>
<dbReference type="AlphaFoldDB" id="A0A543L2H2"/>
<evidence type="ECO:0000256" key="2">
    <source>
        <dbReference type="ARBA" id="ARBA00009810"/>
    </source>
</evidence>
<evidence type="ECO:0000256" key="16">
    <source>
        <dbReference type="RuleBase" id="RU003357"/>
    </source>
</evidence>
<keyword evidence="4 14" id="KW-1134">Transmembrane beta strand</keyword>
<dbReference type="NCBIfam" id="TIGR01783">
    <property type="entry name" value="TonB-siderophor"/>
    <property type="match status" value="1"/>
</dbReference>
<evidence type="ECO:0000256" key="1">
    <source>
        <dbReference type="ARBA" id="ARBA00004571"/>
    </source>
</evidence>
<name>A0A543L2H2_9BURK</name>
<evidence type="ECO:0000256" key="8">
    <source>
        <dbReference type="ARBA" id="ARBA00023004"/>
    </source>
</evidence>
<dbReference type="RefSeq" id="WP_244939127.1">
    <property type="nucleotide sequence ID" value="NZ_VFPV01000003.1"/>
</dbReference>
<dbReference type="SUPFAM" id="SSF56935">
    <property type="entry name" value="Porins"/>
    <property type="match status" value="1"/>
</dbReference>
<feature type="domain" description="TonB-dependent receptor-like beta-barrel" evidence="19">
    <location>
        <begin position="274"/>
        <end position="713"/>
    </location>
</feature>
<evidence type="ECO:0000256" key="7">
    <source>
        <dbReference type="ARBA" id="ARBA00022729"/>
    </source>
</evidence>
<dbReference type="Gene3D" id="2.170.130.10">
    <property type="entry name" value="TonB-dependent receptor, plug domain"/>
    <property type="match status" value="1"/>
</dbReference>
<dbReference type="PROSITE" id="PS52016">
    <property type="entry name" value="TONB_DEPENDENT_REC_3"/>
    <property type="match status" value="1"/>
</dbReference>
<reference evidence="21 22" key="1">
    <citation type="submission" date="2019-06" db="EMBL/GenBank/DDBJ databases">
        <title>Genomic Encyclopedia of Archaeal and Bacterial Type Strains, Phase II (KMG-II): from individual species to whole genera.</title>
        <authorList>
            <person name="Goeker M."/>
        </authorList>
    </citation>
    <scope>NUCLEOTIDE SEQUENCE [LARGE SCALE GENOMIC DNA]</scope>
    <source>
        <strain evidence="21 22">DSM 7270</strain>
    </source>
</reference>
<evidence type="ECO:0000256" key="5">
    <source>
        <dbReference type="ARBA" id="ARBA00022496"/>
    </source>
</evidence>
<dbReference type="Pfam" id="PF07715">
    <property type="entry name" value="Plug"/>
    <property type="match status" value="1"/>
</dbReference>
<evidence type="ECO:0000256" key="17">
    <source>
        <dbReference type="SAM" id="MobiDB-lite"/>
    </source>
</evidence>
<evidence type="ECO:0000256" key="13">
    <source>
        <dbReference type="ARBA" id="ARBA00023237"/>
    </source>
</evidence>